<evidence type="ECO:0000313" key="11">
    <source>
        <dbReference type="Proteomes" id="UP000316621"/>
    </source>
</evidence>
<dbReference type="GO" id="GO:0005739">
    <property type="term" value="C:mitochondrion"/>
    <property type="evidence" value="ECO:0007669"/>
    <property type="project" value="UniProtKB-SubCell"/>
</dbReference>
<organism evidence="10 11">
    <name type="scientific">Papaver somniferum</name>
    <name type="common">Opium poppy</name>
    <dbReference type="NCBI Taxonomy" id="3469"/>
    <lineage>
        <taxon>Eukaryota</taxon>
        <taxon>Viridiplantae</taxon>
        <taxon>Streptophyta</taxon>
        <taxon>Embryophyta</taxon>
        <taxon>Tracheophyta</taxon>
        <taxon>Spermatophyta</taxon>
        <taxon>Magnoliopsida</taxon>
        <taxon>Ranunculales</taxon>
        <taxon>Papaveraceae</taxon>
        <taxon>Papaveroideae</taxon>
        <taxon>Papaver</taxon>
    </lineage>
</organism>
<keyword evidence="5" id="KW-0808">Transferase</keyword>
<evidence type="ECO:0000256" key="8">
    <source>
        <dbReference type="ARBA" id="ARBA00023128"/>
    </source>
</evidence>
<comment type="cofactor">
    <cofactor evidence="1">
        <name>Mg(2+)</name>
        <dbReference type="ChEBI" id="CHEBI:18420"/>
    </cofactor>
</comment>
<dbReference type="InterPro" id="IPR006449">
    <property type="entry name" value="Squal_synth-like"/>
</dbReference>
<keyword evidence="7" id="KW-0460">Magnesium</keyword>
<evidence type="ECO:0000256" key="5">
    <source>
        <dbReference type="ARBA" id="ARBA00022679"/>
    </source>
</evidence>
<dbReference type="GO" id="GO:1990234">
    <property type="term" value="C:transferase complex"/>
    <property type="evidence" value="ECO:0007669"/>
    <property type="project" value="TreeGrafter"/>
</dbReference>
<dbReference type="InterPro" id="IPR000092">
    <property type="entry name" value="Polyprenyl_synt"/>
</dbReference>
<dbReference type="GO" id="GO:0006744">
    <property type="term" value="P:ubiquinone biosynthetic process"/>
    <property type="evidence" value="ECO:0007669"/>
    <property type="project" value="TreeGrafter"/>
</dbReference>
<dbReference type="SUPFAM" id="SSF48576">
    <property type="entry name" value="Terpenoid synthases"/>
    <property type="match status" value="2"/>
</dbReference>
<dbReference type="Gramene" id="RZC75896">
    <property type="protein sequence ID" value="RZC75896"/>
    <property type="gene ID" value="C5167_000346"/>
</dbReference>
<sequence length="756" mass="85135">MEEINMEGSLLRQMMKLMMTTEKEITPLEPHLAFCYSSFMKDIQGLLFGKASKIPSMLFGTESQTKHIFAIKQYLGLDELLNAFCVLCSVCRALDTVEDDTTIPSELKVHVLENFHRHIYDRELPFSCGTKDHKVLMDQYHHVSTALLELQKGYQNSIETIVKTMGAGMAKFLLNEVETVDDYNEYCHYVGGFGFLEMSKHLHASNLDDMTSDHLSNSMGLIFQKVHFIEDFFDDMNEIPKGRMYWPREIWSKYVDKLEDLLYKENSEKAVCCLNDMVTDALSHVVDCLEYLSTLRHTGVFQVYAIGQILAIGTLSLCYNNVKVFRGGVRMSRDQFFKVVLGTKAMSDVYQAVYDFSSTLKIKIDVNDPNATKTLRCVEEIQKVCENPDVLSQRSSFLETGVDEKKCQLQQGAVEEQVDPFSLVADELSLIGNRLREMVVSEIPKLASAAEYYFQMGVEGKRFRPTVLLLMASALNVSLPGSGSDVVTNDDMRTRYHRIAEATEMIHVASLLHDDVLDDAETRRGVRSLNFLMGNKLSVLTGDFLLSRACLVLASLKNPEIGLLFSMVLEHLVTGELMQMKSTSEQQCSMDQYMRKTYYKTASLIANSCKSVAILATCQETEVAMLAYNYGRNLGLAYQLIDDVLDFTGTSASLGKGSLSDIRHGIITAPLLFAIEEFPQLQEVVNRDLDDPRYVDLSLEYLGKSRGIQRTIELAKEHANLAASAINSLPQSGDENVIISRQALVDLTHIVITRKK</sequence>
<name>A0A4Y7KSR9_PAPSO</name>
<comment type="similarity">
    <text evidence="3">Belongs to the phytoene/squalene synthase family.</text>
</comment>
<evidence type="ECO:0000256" key="1">
    <source>
        <dbReference type="ARBA" id="ARBA00001946"/>
    </source>
</evidence>
<dbReference type="OrthoDB" id="1874446at2759"/>
<dbReference type="AlphaFoldDB" id="A0A4Y7KSR9"/>
<dbReference type="FunFam" id="1.10.600.10:FF:000023">
    <property type="entry name" value="Squalene synthase"/>
    <property type="match status" value="1"/>
</dbReference>
<evidence type="ECO:0000256" key="4">
    <source>
        <dbReference type="ARBA" id="ARBA00006706"/>
    </source>
</evidence>
<keyword evidence="8" id="KW-0496">Mitochondrion</keyword>
<dbReference type="Proteomes" id="UP000316621">
    <property type="component" value="Chromosome 9"/>
</dbReference>
<evidence type="ECO:0000256" key="6">
    <source>
        <dbReference type="ARBA" id="ARBA00022723"/>
    </source>
</evidence>
<dbReference type="InterPro" id="IPR008949">
    <property type="entry name" value="Isoprenoid_synthase_dom_sf"/>
</dbReference>
<evidence type="ECO:0000256" key="2">
    <source>
        <dbReference type="ARBA" id="ARBA00004173"/>
    </source>
</evidence>
<comment type="subcellular location">
    <subcellularLocation>
        <location evidence="2">Mitochondrion</location>
    </subcellularLocation>
</comment>
<dbReference type="STRING" id="3469.A0A4Y7KSR9"/>
<dbReference type="GO" id="GO:0046872">
    <property type="term" value="F:metal ion binding"/>
    <property type="evidence" value="ECO:0007669"/>
    <property type="project" value="UniProtKB-KW"/>
</dbReference>
<dbReference type="InterPro" id="IPR033749">
    <property type="entry name" value="Polyprenyl_synt_CS"/>
</dbReference>
<keyword evidence="6" id="KW-0479">Metal-binding</keyword>
<dbReference type="Pfam" id="PF00348">
    <property type="entry name" value="polyprenyl_synt"/>
    <property type="match status" value="1"/>
</dbReference>
<dbReference type="SFLD" id="SFLDS00005">
    <property type="entry name" value="Isoprenoid_Synthase_Type_I"/>
    <property type="match status" value="1"/>
</dbReference>
<dbReference type="PROSITE" id="PS00723">
    <property type="entry name" value="POLYPRENYL_SYNTHASE_1"/>
    <property type="match status" value="1"/>
</dbReference>
<accession>A0A4Y7KSR9</accession>
<dbReference type="Gene3D" id="1.10.600.10">
    <property type="entry name" value="Farnesyl Diphosphate Synthase"/>
    <property type="match status" value="2"/>
</dbReference>
<evidence type="ECO:0000256" key="7">
    <source>
        <dbReference type="ARBA" id="ARBA00022842"/>
    </source>
</evidence>
<dbReference type="NCBIfam" id="TIGR01559">
    <property type="entry name" value="squal_synth"/>
    <property type="match status" value="1"/>
</dbReference>
<evidence type="ECO:0000313" key="10">
    <source>
        <dbReference type="EMBL" id="RZC75896.1"/>
    </source>
</evidence>
<dbReference type="EMBL" id="CM010723">
    <property type="protein sequence ID" value="RZC75896.1"/>
    <property type="molecule type" value="Genomic_DNA"/>
</dbReference>
<dbReference type="GO" id="GO:0051996">
    <property type="term" value="F:squalene synthase [NAD(P)H] activity"/>
    <property type="evidence" value="ECO:0007669"/>
    <property type="project" value="InterPro"/>
</dbReference>
<evidence type="ECO:0008006" key="12">
    <source>
        <dbReference type="Google" id="ProtNLM"/>
    </source>
</evidence>
<dbReference type="PANTHER" id="PTHR12001">
    <property type="entry name" value="GERANYLGERANYL PYROPHOSPHATE SYNTHASE"/>
    <property type="match status" value="1"/>
</dbReference>
<proteinExistence type="inferred from homology"/>
<dbReference type="PROSITE" id="PS00444">
    <property type="entry name" value="POLYPRENYL_SYNTHASE_2"/>
    <property type="match status" value="1"/>
</dbReference>
<dbReference type="CDD" id="cd00685">
    <property type="entry name" value="Trans_IPPS_HT"/>
    <property type="match status" value="1"/>
</dbReference>
<evidence type="ECO:0000256" key="3">
    <source>
        <dbReference type="ARBA" id="ARBA00006251"/>
    </source>
</evidence>
<dbReference type="InterPro" id="IPR002060">
    <property type="entry name" value="Squ/phyt_synthse"/>
</dbReference>
<dbReference type="GO" id="GO:0008299">
    <property type="term" value="P:isoprenoid biosynthetic process"/>
    <property type="evidence" value="ECO:0007669"/>
    <property type="project" value="UniProtKB-KW"/>
</dbReference>
<gene>
    <name evidence="10" type="ORF">C5167_000346</name>
</gene>
<comment type="similarity">
    <text evidence="4">Belongs to the FPP/GGPP synthase family.</text>
</comment>
<dbReference type="FunFam" id="1.10.600.10:FF:000015">
    <property type="entry name" value="Solanesyl diphosphate synthase 3, chloroplastic/mitochondrial"/>
    <property type="match status" value="1"/>
</dbReference>
<dbReference type="PANTHER" id="PTHR12001:SF69">
    <property type="entry name" value="ALL TRANS-POLYPRENYL-DIPHOSPHATE SYNTHASE PDSS1"/>
    <property type="match status" value="1"/>
</dbReference>
<evidence type="ECO:0000256" key="9">
    <source>
        <dbReference type="ARBA" id="ARBA00023229"/>
    </source>
</evidence>
<reference evidence="10 11" key="1">
    <citation type="journal article" date="2018" name="Science">
        <title>The opium poppy genome and morphinan production.</title>
        <authorList>
            <person name="Guo L."/>
            <person name="Winzer T."/>
            <person name="Yang X."/>
            <person name="Li Y."/>
            <person name="Ning Z."/>
            <person name="He Z."/>
            <person name="Teodor R."/>
            <person name="Lu Y."/>
            <person name="Bowser T.A."/>
            <person name="Graham I.A."/>
            <person name="Ye K."/>
        </authorList>
    </citation>
    <scope>NUCLEOTIDE SEQUENCE [LARGE SCALE GENOMIC DNA]</scope>
    <source>
        <strain evidence="11">cv. HN1</strain>
        <tissue evidence="10">Leaves</tissue>
    </source>
</reference>
<dbReference type="Pfam" id="PF00494">
    <property type="entry name" value="SQS_PSY"/>
    <property type="match status" value="1"/>
</dbReference>
<keyword evidence="11" id="KW-1185">Reference proteome</keyword>
<keyword evidence="9" id="KW-0414">Isoprene biosynthesis</keyword>
<protein>
    <recommendedName>
        <fullName evidence="12">Squalene synthase</fullName>
    </recommendedName>
</protein>